<dbReference type="InterPro" id="IPR036416">
    <property type="entry name" value="Pept_tRNA_hydro_sf"/>
</dbReference>
<comment type="similarity">
    <text evidence="5 8 10">Belongs to the PTH family.</text>
</comment>
<keyword evidence="4 8" id="KW-0694">RNA-binding</keyword>
<dbReference type="CDD" id="cd00462">
    <property type="entry name" value="PTH"/>
    <property type="match status" value="1"/>
</dbReference>
<keyword evidence="2 8" id="KW-0820">tRNA-binding</keyword>
<dbReference type="EMBL" id="JACHHV010000002">
    <property type="protein sequence ID" value="MBB5887335.1"/>
    <property type="molecule type" value="Genomic_DNA"/>
</dbReference>
<dbReference type="GO" id="GO:0072344">
    <property type="term" value="P:rescue of stalled ribosome"/>
    <property type="evidence" value="ECO:0007669"/>
    <property type="project" value="UniProtKB-UniRule"/>
</dbReference>
<evidence type="ECO:0000256" key="10">
    <source>
        <dbReference type="RuleBase" id="RU004320"/>
    </source>
</evidence>
<dbReference type="NCBIfam" id="TIGR00447">
    <property type="entry name" value="pth"/>
    <property type="match status" value="1"/>
</dbReference>
<feature type="active site" description="Proton acceptor" evidence="8">
    <location>
        <position position="20"/>
    </location>
</feature>
<accession>A0A841C4J1</accession>
<keyword evidence="8" id="KW-0963">Cytoplasm</keyword>
<evidence type="ECO:0000256" key="8">
    <source>
        <dbReference type="HAMAP-Rule" id="MF_00083"/>
    </source>
</evidence>
<dbReference type="FunFam" id="3.40.50.1470:FF:000001">
    <property type="entry name" value="Peptidyl-tRNA hydrolase"/>
    <property type="match status" value="1"/>
</dbReference>
<evidence type="ECO:0000256" key="9">
    <source>
        <dbReference type="RuleBase" id="RU000673"/>
    </source>
</evidence>
<protein>
    <recommendedName>
        <fullName evidence="7 8">Peptidyl-tRNA hydrolase</fullName>
        <shortName evidence="8">Pth</shortName>
        <ecNumber evidence="1 8">3.1.1.29</ecNumber>
    </recommendedName>
</protein>
<dbReference type="GO" id="GO:0000049">
    <property type="term" value="F:tRNA binding"/>
    <property type="evidence" value="ECO:0007669"/>
    <property type="project" value="UniProtKB-UniRule"/>
</dbReference>
<comment type="catalytic activity">
    <reaction evidence="6 8 9">
        <text>an N-acyl-L-alpha-aminoacyl-tRNA + H2O = an N-acyl-L-amino acid + a tRNA + H(+)</text>
        <dbReference type="Rhea" id="RHEA:54448"/>
        <dbReference type="Rhea" id="RHEA-COMP:10123"/>
        <dbReference type="Rhea" id="RHEA-COMP:13883"/>
        <dbReference type="ChEBI" id="CHEBI:15377"/>
        <dbReference type="ChEBI" id="CHEBI:15378"/>
        <dbReference type="ChEBI" id="CHEBI:59874"/>
        <dbReference type="ChEBI" id="CHEBI:78442"/>
        <dbReference type="ChEBI" id="CHEBI:138191"/>
        <dbReference type="EC" id="3.1.1.29"/>
    </reaction>
</comment>
<evidence type="ECO:0000256" key="6">
    <source>
        <dbReference type="ARBA" id="ARBA00048707"/>
    </source>
</evidence>
<feature type="site" description="Discriminates between blocked and unblocked aminoacyl-tRNA" evidence="8">
    <location>
        <position position="10"/>
    </location>
</feature>
<comment type="caution">
    <text evidence="8">Lacks conserved residue(s) required for the propagation of feature annotation.</text>
</comment>
<evidence type="ECO:0000256" key="5">
    <source>
        <dbReference type="ARBA" id="ARBA00038063"/>
    </source>
</evidence>
<dbReference type="GO" id="GO:0006515">
    <property type="term" value="P:protein quality control for misfolded or incompletely synthesized proteins"/>
    <property type="evidence" value="ECO:0007669"/>
    <property type="project" value="UniProtKB-UniRule"/>
</dbReference>
<dbReference type="EC" id="3.1.1.29" evidence="1 8"/>
<dbReference type="HAMAP" id="MF_00083">
    <property type="entry name" value="Pept_tRNA_hydro_bact"/>
    <property type="match status" value="1"/>
</dbReference>
<comment type="function">
    <text evidence="8">Hydrolyzes ribosome-free peptidyl-tRNAs (with 1 or more amino acids incorporated), which drop off the ribosome during protein synthesis, or as a result of ribosome stalling.</text>
</comment>
<evidence type="ECO:0000256" key="7">
    <source>
        <dbReference type="ARBA" id="ARBA00050038"/>
    </source>
</evidence>
<dbReference type="RefSeq" id="WP_183538424.1">
    <property type="nucleotide sequence ID" value="NZ_JACHHV010000002.1"/>
</dbReference>
<name>A0A841C4J1_9LACT</name>
<dbReference type="InterPro" id="IPR001328">
    <property type="entry name" value="Pept_tRNA_hydro"/>
</dbReference>
<feature type="site" description="Stabilizes the basic form of H active site to accept a proton" evidence="8">
    <location>
        <position position="93"/>
    </location>
</feature>
<keyword evidence="12" id="KW-1185">Reference proteome</keyword>
<dbReference type="GO" id="GO:0005737">
    <property type="term" value="C:cytoplasm"/>
    <property type="evidence" value="ECO:0007669"/>
    <property type="project" value="UniProtKB-SubCell"/>
</dbReference>
<comment type="subunit">
    <text evidence="8">Monomer.</text>
</comment>
<keyword evidence="3 8" id="KW-0378">Hydrolase</keyword>
<proteinExistence type="inferred from homology"/>
<dbReference type="InterPro" id="IPR018171">
    <property type="entry name" value="Pept_tRNA_hydro_CS"/>
</dbReference>
<dbReference type="PROSITE" id="PS01195">
    <property type="entry name" value="PEPT_TRNA_HYDROL_1"/>
    <property type="match status" value="1"/>
</dbReference>
<dbReference type="PANTHER" id="PTHR17224">
    <property type="entry name" value="PEPTIDYL-TRNA HYDROLASE"/>
    <property type="match status" value="1"/>
</dbReference>
<sequence>MTKMIVGLGNPGEKYEITRHNMGFMTVDLLAQELGVGFTENKTFSASIATAYVNGEKIFLVKPLTFMNESGRAVKPLLTYYNLDLEDLLVVVDDMDSPTGRLRMRQKGSSGGQRGIKSLITHLGGEDWKRIKIGIGRPKTGWTVVNHVLSRFDENETEEANIGIRKAVDAIEYYLEGNSFENTMSKYNG</sequence>
<dbReference type="Pfam" id="PF01195">
    <property type="entry name" value="Pept_tRNA_hydro"/>
    <property type="match status" value="1"/>
</dbReference>
<dbReference type="PANTHER" id="PTHR17224:SF1">
    <property type="entry name" value="PEPTIDYL-TRNA HYDROLASE"/>
    <property type="match status" value="1"/>
</dbReference>
<feature type="binding site" evidence="8">
    <location>
        <position position="66"/>
    </location>
    <ligand>
        <name>tRNA</name>
        <dbReference type="ChEBI" id="CHEBI:17843"/>
    </ligand>
</feature>
<comment type="subcellular location">
    <subcellularLocation>
        <location evidence="8">Cytoplasm</location>
    </subcellularLocation>
</comment>
<evidence type="ECO:0000256" key="3">
    <source>
        <dbReference type="ARBA" id="ARBA00022801"/>
    </source>
</evidence>
<comment type="caution">
    <text evidence="11">The sequence shown here is derived from an EMBL/GenBank/DDBJ whole genome shotgun (WGS) entry which is preliminary data.</text>
</comment>
<organism evidence="11 12">
    <name type="scientific">Lactovum miscens</name>
    <dbReference type="NCBI Taxonomy" id="190387"/>
    <lineage>
        <taxon>Bacteria</taxon>
        <taxon>Bacillati</taxon>
        <taxon>Bacillota</taxon>
        <taxon>Bacilli</taxon>
        <taxon>Lactobacillales</taxon>
        <taxon>Streptococcaceae</taxon>
        <taxon>Lactovum</taxon>
    </lineage>
</organism>
<comment type="function">
    <text evidence="8">Catalyzes the release of premature peptidyl moieties from peptidyl-tRNA molecules trapped in stalled 50S ribosomal subunits, and thus maintains levels of free tRNAs and 50S ribosomes.</text>
</comment>
<dbReference type="Gene3D" id="3.40.50.1470">
    <property type="entry name" value="Peptidyl-tRNA hydrolase"/>
    <property type="match status" value="1"/>
</dbReference>
<reference evidence="11 12" key="1">
    <citation type="submission" date="2020-08" db="EMBL/GenBank/DDBJ databases">
        <title>Genomic Encyclopedia of Type Strains, Phase IV (KMG-IV): sequencing the most valuable type-strain genomes for metagenomic binning, comparative biology and taxonomic classification.</title>
        <authorList>
            <person name="Goeker M."/>
        </authorList>
    </citation>
    <scope>NUCLEOTIDE SEQUENCE [LARGE SCALE GENOMIC DNA]</scope>
    <source>
        <strain evidence="11 12">DSM 14925</strain>
    </source>
</reference>
<dbReference type="AlphaFoldDB" id="A0A841C4J1"/>
<dbReference type="Proteomes" id="UP000562464">
    <property type="component" value="Unassembled WGS sequence"/>
</dbReference>
<dbReference type="SUPFAM" id="SSF53178">
    <property type="entry name" value="Peptidyl-tRNA hydrolase-like"/>
    <property type="match status" value="1"/>
</dbReference>
<dbReference type="GO" id="GO:0004045">
    <property type="term" value="F:peptidyl-tRNA hydrolase activity"/>
    <property type="evidence" value="ECO:0007669"/>
    <property type="project" value="UniProtKB-UniRule"/>
</dbReference>
<evidence type="ECO:0000256" key="1">
    <source>
        <dbReference type="ARBA" id="ARBA00013260"/>
    </source>
</evidence>
<evidence type="ECO:0000313" key="12">
    <source>
        <dbReference type="Proteomes" id="UP000562464"/>
    </source>
</evidence>
<evidence type="ECO:0000256" key="2">
    <source>
        <dbReference type="ARBA" id="ARBA00022555"/>
    </source>
</evidence>
<gene>
    <name evidence="8" type="primary">pth</name>
    <name evidence="11" type="ORF">HNQ37_000205</name>
</gene>
<evidence type="ECO:0000256" key="4">
    <source>
        <dbReference type="ARBA" id="ARBA00022884"/>
    </source>
</evidence>
<evidence type="ECO:0000313" key="11">
    <source>
        <dbReference type="EMBL" id="MBB5887335.1"/>
    </source>
</evidence>
<feature type="binding site" evidence="8">
    <location>
        <position position="15"/>
    </location>
    <ligand>
        <name>tRNA</name>
        <dbReference type="ChEBI" id="CHEBI:17843"/>
    </ligand>
</feature>
<feature type="binding site" evidence="8">
    <location>
        <position position="68"/>
    </location>
    <ligand>
        <name>tRNA</name>
        <dbReference type="ChEBI" id="CHEBI:17843"/>
    </ligand>
</feature>